<dbReference type="Proteomes" id="UP000198825">
    <property type="component" value="Chromosome I"/>
</dbReference>
<protein>
    <submittedName>
        <fullName evidence="2">Uncharacterized protein</fullName>
    </submittedName>
</protein>
<dbReference type="STRING" id="546874.SAMN04488544_1860"/>
<gene>
    <name evidence="2" type="ORF">SAMN04488544_1860</name>
</gene>
<feature type="region of interest" description="Disordered" evidence="1">
    <location>
        <begin position="1"/>
        <end position="69"/>
    </location>
</feature>
<proteinExistence type="predicted"/>
<sequence>MSEQTSTEGPSDMKAGVKPGDSMDELRHPEQNNGISEEEAARRQGKVDAAAEQAERMRNAPGHTGRQGL</sequence>
<dbReference type="AlphaFoldDB" id="A0A1H2ME96"/>
<accession>A0A1H2ME96</accession>
<dbReference type="OrthoDB" id="9881718at2"/>
<evidence type="ECO:0000313" key="2">
    <source>
        <dbReference type="EMBL" id="SDU91231.1"/>
    </source>
</evidence>
<evidence type="ECO:0000256" key="1">
    <source>
        <dbReference type="SAM" id="MobiDB-lite"/>
    </source>
</evidence>
<name>A0A1H2ME96_9ACTN</name>
<organism evidence="2 3">
    <name type="scientific">Microlunatus sagamiharensis</name>
    <dbReference type="NCBI Taxonomy" id="546874"/>
    <lineage>
        <taxon>Bacteria</taxon>
        <taxon>Bacillati</taxon>
        <taxon>Actinomycetota</taxon>
        <taxon>Actinomycetes</taxon>
        <taxon>Propionibacteriales</taxon>
        <taxon>Propionibacteriaceae</taxon>
        <taxon>Microlunatus</taxon>
    </lineage>
</organism>
<reference evidence="3" key="1">
    <citation type="submission" date="2016-10" db="EMBL/GenBank/DDBJ databases">
        <authorList>
            <person name="Varghese N."/>
            <person name="Submissions S."/>
        </authorList>
    </citation>
    <scope>NUCLEOTIDE SEQUENCE [LARGE SCALE GENOMIC DNA]</scope>
    <source>
        <strain evidence="3">DSM 21743</strain>
    </source>
</reference>
<evidence type="ECO:0000313" key="3">
    <source>
        <dbReference type="Proteomes" id="UP000198825"/>
    </source>
</evidence>
<keyword evidence="3" id="KW-1185">Reference proteome</keyword>
<dbReference type="RefSeq" id="WP_091074177.1">
    <property type="nucleotide sequence ID" value="NZ_LT629799.1"/>
</dbReference>
<dbReference type="EMBL" id="LT629799">
    <property type="protein sequence ID" value="SDU91231.1"/>
    <property type="molecule type" value="Genomic_DNA"/>
</dbReference>